<comment type="caution">
    <text evidence="21">The sequence shown here is derived from an EMBL/GenBank/DDBJ whole genome shotgun (WGS) entry which is preliminary data.</text>
</comment>
<dbReference type="PROSITE" id="PS00868">
    <property type="entry name" value="CYS_MET_METAB_PP"/>
    <property type="match status" value="1"/>
</dbReference>
<comment type="cofactor">
    <cofactor evidence="1 20">
        <name>pyridoxal 5'-phosphate</name>
        <dbReference type="ChEBI" id="CHEBI:597326"/>
    </cofactor>
</comment>
<evidence type="ECO:0000256" key="15">
    <source>
        <dbReference type="ARBA" id="ARBA00047211"/>
    </source>
</evidence>
<reference evidence="21" key="1">
    <citation type="journal article" date="2021" name="Evol. Appl.">
        <title>The genome of the Pyrenean desman and the effects of bottlenecks and inbreeding on the genomic landscape of an endangered species.</title>
        <authorList>
            <person name="Escoda L."/>
            <person name="Castresana J."/>
        </authorList>
    </citation>
    <scope>NUCLEOTIDE SEQUENCE</scope>
    <source>
        <strain evidence="21">IBE-C5619</strain>
    </source>
</reference>
<evidence type="ECO:0000256" key="12">
    <source>
        <dbReference type="ARBA" id="ARBA00046537"/>
    </source>
</evidence>
<proteinExistence type="inferred from homology"/>
<dbReference type="FunFam" id="3.40.640.10:FF:000009">
    <property type="entry name" value="Cystathionine gamma-synthase homolog"/>
    <property type="match status" value="1"/>
</dbReference>
<evidence type="ECO:0000256" key="2">
    <source>
        <dbReference type="ARBA" id="ARBA00005038"/>
    </source>
</evidence>
<evidence type="ECO:0000256" key="13">
    <source>
        <dbReference type="ARBA" id="ARBA00047175"/>
    </source>
</evidence>
<keyword evidence="22" id="KW-1185">Reference proteome</keyword>
<comment type="catalytic activity">
    <reaction evidence="18">
        <text>L-selenocystathionine + H2O = L-selenocysteine + 2-oxobutanoate + NH4(+)</text>
        <dbReference type="Rhea" id="RHEA:31151"/>
        <dbReference type="ChEBI" id="CHEBI:15377"/>
        <dbReference type="ChEBI" id="CHEBI:16763"/>
        <dbReference type="ChEBI" id="CHEBI:28938"/>
        <dbReference type="ChEBI" id="CHEBI:57843"/>
        <dbReference type="ChEBI" id="CHEBI:62226"/>
    </reaction>
    <physiologicalReaction direction="left-to-right" evidence="18">
        <dbReference type="Rhea" id="RHEA:31152"/>
    </physiologicalReaction>
</comment>
<dbReference type="InterPro" id="IPR000277">
    <property type="entry name" value="Cys/Met-Metab_PyrdxlP-dep_enz"/>
</dbReference>
<dbReference type="CDD" id="cd00614">
    <property type="entry name" value="CGS_like"/>
    <property type="match status" value="1"/>
</dbReference>
<comment type="subunit">
    <text evidence="12">Homotetramer. Interacts with CALM in a calcium-dependent manner.</text>
</comment>
<dbReference type="PANTHER" id="PTHR11808:SF15">
    <property type="entry name" value="CYSTATHIONINE GAMMA-LYASE"/>
    <property type="match status" value="1"/>
</dbReference>
<comment type="pathway">
    <text evidence="2">Amino-acid biosynthesis; L-cysteine biosynthesis; L-cysteine from L-homocysteine and L-serine: step 2/2.</text>
</comment>
<keyword evidence="6" id="KW-0028">Amino-acid biosynthesis</keyword>
<sequence>MCGLFTGYSVSTPASLSPPLGRTAARDRRDAQVAHRSQHGSFPRGGTQEFCLQGPTPRGHTTLATLVILHREGRSRRRSRQRLRFQPVRSEGMVGAFAHWVVLAPPCAERSPPCRLIKSRPRRRGDRLLNACSRSPGLPLAPFRLLSMQRKDTFLHGFQPSFQHFATQAIHVGQEPEQWSSLAVVPPISMSTTFKQGAPGRHSGFEYSRSGNPTRNCLEKAVAALDGAKYSLAFASGLAATMTITHLLKSGDQIICMDDVYGGTNRYFRKVAAEFGLKISFVDCSNTKLLEAAITPETKLVWIETPTNPVLKMTDIEACAHTVHKHGDIILVVDNTFMSAYFQRPLALGADICMYSATKYMNGHSDVVMGLVSLNSDTLHEKLRFLQNSIGAVPSPLDCYLCNRGLKTLQVRMEKHFENGMAVAQFLESHPLVDRVIYPGLPSHPQHELAKRQCTGCPGMITFYIKGSLKHSETFLKNLKLFTLAESLGGYESLAELPAIMTHASVPKSDRDILGISDTLIRLSVGLEDKIDLVEDLDQALKAAVSFIILACHSPNANHN</sequence>
<dbReference type="Proteomes" id="UP000700334">
    <property type="component" value="Unassembled WGS sequence"/>
</dbReference>
<comment type="catalytic activity">
    <reaction evidence="19">
        <text>L-homocysteine + H2O = 2-oxobutanoate + hydrogen sulfide + NH4(+) + H(+)</text>
        <dbReference type="Rhea" id="RHEA:14501"/>
        <dbReference type="ChEBI" id="CHEBI:15377"/>
        <dbReference type="ChEBI" id="CHEBI:15378"/>
        <dbReference type="ChEBI" id="CHEBI:16763"/>
        <dbReference type="ChEBI" id="CHEBI:28938"/>
        <dbReference type="ChEBI" id="CHEBI:29919"/>
        <dbReference type="ChEBI" id="CHEBI:58199"/>
        <dbReference type="EC" id="4.4.1.2"/>
    </reaction>
    <physiologicalReaction direction="left-to-right" evidence="19">
        <dbReference type="Rhea" id="RHEA:14502"/>
    </physiologicalReaction>
</comment>
<comment type="similarity">
    <text evidence="3 20">Belongs to the trans-sulfuration enzymes family.</text>
</comment>
<evidence type="ECO:0000256" key="3">
    <source>
        <dbReference type="ARBA" id="ARBA00009077"/>
    </source>
</evidence>
<dbReference type="Pfam" id="PF01053">
    <property type="entry name" value="Cys_Met_Meta_PP"/>
    <property type="match status" value="1"/>
</dbReference>
<evidence type="ECO:0000256" key="11">
    <source>
        <dbReference type="ARBA" id="ARBA00045076"/>
    </source>
</evidence>
<dbReference type="InterPro" id="IPR054542">
    <property type="entry name" value="Cys_met_metab_PP"/>
</dbReference>
<dbReference type="InterPro" id="IPR015424">
    <property type="entry name" value="PyrdxlP-dep_Trfase"/>
</dbReference>
<dbReference type="AlphaFoldDB" id="A0A8J6DFT9"/>
<dbReference type="Gene3D" id="3.90.1150.10">
    <property type="entry name" value="Aspartate Aminotransferase, domain 1"/>
    <property type="match status" value="1"/>
</dbReference>
<evidence type="ECO:0000256" key="16">
    <source>
        <dbReference type="ARBA" id="ARBA00047376"/>
    </source>
</evidence>
<evidence type="ECO:0000256" key="8">
    <source>
        <dbReference type="ARBA" id="ARBA00023192"/>
    </source>
</evidence>
<organism evidence="21 22">
    <name type="scientific">Galemys pyrenaicus</name>
    <name type="common">Iberian desman</name>
    <name type="synonym">Pyrenean desman</name>
    <dbReference type="NCBI Taxonomy" id="202257"/>
    <lineage>
        <taxon>Eukaryota</taxon>
        <taxon>Metazoa</taxon>
        <taxon>Chordata</taxon>
        <taxon>Craniata</taxon>
        <taxon>Vertebrata</taxon>
        <taxon>Euteleostomi</taxon>
        <taxon>Mammalia</taxon>
        <taxon>Eutheria</taxon>
        <taxon>Laurasiatheria</taxon>
        <taxon>Eulipotyphla</taxon>
        <taxon>Talpidae</taxon>
        <taxon>Galemys</taxon>
    </lineage>
</organism>
<dbReference type="FunFam" id="3.90.1150.10:FF:000008">
    <property type="entry name" value="Cystathionine gamma-synthase"/>
    <property type="match status" value="1"/>
</dbReference>
<evidence type="ECO:0000313" key="22">
    <source>
        <dbReference type="Proteomes" id="UP000700334"/>
    </source>
</evidence>
<keyword evidence="8" id="KW-0198">Cysteine biosynthesis</keyword>
<comment type="catalytic activity">
    <reaction evidence="17">
        <text>L,L-cystathionine + H2O = 2-oxobutanoate + L-cysteine + NH4(+)</text>
        <dbReference type="Rhea" id="RHEA:14005"/>
        <dbReference type="ChEBI" id="CHEBI:15377"/>
        <dbReference type="ChEBI" id="CHEBI:16763"/>
        <dbReference type="ChEBI" id="CHEBI:28938"/>
        <dbReference type="ChEBI" id="CHEBI:35235"/>
        <dbReference type="ChEBI" id="CHEBI:58161"/>
        <dbReference type="EC" id="4.4.1.1"/>
    </reaction>
    <physiologicalReaction direction="left-to-right" evidence="17">
        <dbReference type="Rhea" id="RHEA:14006"/>
    </physiologicalReaction>
</comment>
<evidence type="ECO:0000256" key="1">
    <source>
        <dbReference type="ARBA" id="ARBA00001933"/>
    </source>
</evidence>
<dbReference type="OrthoDB" id="3512640at2759"/>
<keyword evidence="7 20" id="KW-0663">Pyridoxal phosphate</keyword>
<evidence type="ECO:0000256" key="7">
    <source>
        <dbReference type="ARBA" id="ARBA00022898"/>
    </source>
</evidence>
<dbReference type="EC" id="4.4.1.2" evidence="13"/>
<dbReference type="GO" id="GO:0005737">
    <property type="term" value="C:cytoplasm"/>
    <property type="evidence" value="ECO:0007669"/>
    <property type="project" value="TreeGrafter"/>
</dbReference>
<evidence type="ECO:0000256" key="19">
    <source>
        <dbReference type="ARBA" id="ARBA00048780"/>
    </source>
</evidence>
<dbReference type="GO" id="GO:0030170">
    <property type="term" value="F:pyridoxal phosphate binding"/>
    <property type="evidence" value="ECO:0007669"/>
    <property type="project" value="InterPro"/>
</dbReference>
<comment type="catalytic activity">
    <reaction evidence="16">
        <text>L-cysteine + H2O = hydrogen sulfide + pyruvate + NH4(+) + H(+)</text>
        <dbReference type="Rhea" id="RHEA:24931"/>
        <dbReference type="ChEBI" id="CHEBI:15361"/>
        <dbReference type="ChEBI" id="CHEBI:15377"/>
        <dbReference type="ChEBI" id="CHEBI:15378"/>
        <dbReference type="ChEBI" id="CHEBI:28938"/>
        <dbReference type="ChEBI" id="CHEBI:29919"/>
        <dbReference type="ChEBI" id="CHEBI:35235"/>
        <dbReference type="EC" id="4.4.1.1"/>
    </reaction>
    <physiologicalReaction direction="left-to-right" evidence="16">
        <dbReference type="Rhea" id="RHEA:24932"/>
    </physiologicalReaction>
</comment>
<evidence type="ECO:0000256" key="4">
    <source>
        <dbReference type="ARBA" id="ARBA00012085"/>
    </source>
</evidence>
<dbReference type="GO" id="GO:0004123">
    <property type="term" value="F:cystathionine gamma-lyase activity"/>
    <property type="evidence" value="ECO:0007669"/>
    <property type="project" value="TreeGrafter"/>
</dbReference>
<evidence type="ECO:0000256" key="6">
    <source>
        <dbReference type="ARBA" id="ARBA00022605"/>
    </source>
</evidence>
<evidence type="ECO:0000256" key="17">
    <source>
        <dbReference type="ARBA" id="ARBA00047477"/>
    </source>
</evidence>
<evidence type="ECO:0000256" key="9">
    <source>
        <dbReference type="ARBA" id="ARBA00029853"/>
    </source>
</evidence>
<evidence type="ECO:0000313" key="21">
    <source>
        <dbReference type="EMBL" id="KAG8507937.1"/>
    </source>
</evidence>
<dbReference type="GO" id="GO:0019343">
    <property type="term" value="P:cysteine biosynthetic process via cystathionine"/>
    <property type="evidence" value="ECO:0007669"/>
    <property type="project" value="TreeGrafter"/>
</dbReference>
<dbReference type="PANTHER" id="PTHR11808">
    <property type="entry name" value="TRANS-SULFURATION ENZYME FAMILY MEMBER"/>
    <property type="match status" value="1"/>
</dbReference>
<comment type="catalytic activity">
    <reaction evidence="11">
        <text>L-homoserine = 2-oxobutanoate + NH4(+)</text>
        <dbReference type="Rhea" id="RHEA:24923"/>
        <dbReference type="ChEBI" id="CHEBI:16763"/>
        <dbReference type="ChEBI" id="CHEBI:28938"/>
        <dbReference type="ChEBI" id="CHEBI:57476"/>
        <dbReference type="EC" id="4.4.1.1"/>
    </reaction>
    <physiologicalReaction direction="left-to-right" evidence="11">
        <dbReference type="Rhea" id="RHEA:24924"/>
    </physiologicalReaction>
</comment>
<accession>A0A8J6DFT9</accession>
<evidence type="ECO:0000256" key="10">
    <source>
        <dbReference type="ARBA" id="ARBA00031772"/>
    </source>
</evidence>
<evidence type="ECO:0000256" key="5">
    <source>
        <dbReference type="ARBA" id="ARBA00017343"/>
    </source>
</evidence>
<evidence type="ECO:0000256" key="18">
    <source>
        <dbReference type="ARBA" id="ARBA00048625"/>
    </source>
</evidence>
<name>A0A8J6DFT9_GALPY</name>
<gene>
    <name evidence="21" type="ORF">J0S82_007536</name>
</gene>
<evidence type="ECO:0000256" key="14">
    <source>
        <dbReference type="ARBA" id="ARBA00047199"/>
    </source>
</evidence>
<dbReference type="EMBL" id="JAGFMF010012074">
    <property type="protein sequence ID" value="KAG8507937.1"/>
    <property type="molecule type" value="Genomic_DNA"/>
</dbReference>
<dbReference type="Gene3D" id="3.40.640.10">
    <property type="entry name" value="Type I PLP-dependent aspartate aminotransferase-like (Major domain)"/>
    <property type="match status" value="1"/>
</dbReference>
<dbReference type="EC" id="4.4.1.1" evidence="4"/>
<dbReference type="GO" id="GO:0047982">
    <property type="term" value="F:homocysteine desulfhydrase activity"/>
    <property type="evidence" value="ECO:0007669"/>
    <property type="project" value="UniProtKB-EC"/>
</dbReference>
<dbReference type="GO" id="GO:0019346">
    <property type="term" value="P:transsulfuration"/>
    <property type="evidence" value="ECO:0007669"/>
    <property type="project" value="InterPro"/>
</dbReference>
<evidence type="ECO:0000256" key="20">
    <source>
        <dbReference type="RuleBase" id="RU362118"/>
    </source>
</evidence>
<dbReference type="InterPro" id="IPR015421">
    <property type="entry name" value="PyrdxlP-dep_Trfase_major"/>
</dbReference>
<dbReference type="InterPro" id="IPR015422">
    <property type="entry name" value="PyrdxlP-dep_Trfase_small"/>
</dbReference>
<dbReference type="UniPathway" id="UPA00136">
    <property type="reaction ID" value="UER00202"/>
</dbReference>
<protein>
    <recommendedName>
        <fullName evidence="5">Cystathionine gamma-lyase</fullName>
        <ecNumber evidence="4">4.4.1.1</ecNumber>
        <ecNumber evidence="13">4.4.1.2</ecNumber>
    </recommendedName>
    <alternativeName>
        <fullName evidence="15">Cysteine desulfhydrase</fullName>
    </alternativeName>
    <alternativeName>
        <fullName evidence="10">Cysteine-protein sulfhydrase</fullName>
    </alternativeName>
    <alternativeName>
        <fullName evidence="9">Gamma-cystathionase</fullName>
    </alternativeName>
    <alternativeName>
        <fullName evidence="14">Homocysteine desulfhydrase</fullName>
    </alternativeName>
</protein>
<dbReference type="SUPFAM" id="SSF53383">
    <property type="entry name" value="PLP-dependent transferases"/>
    <property type="match status" value="1"/>
</dbReference>